<feature type="compositionally biased region" description="Basic and acidic residues" evidence="1">
    <location>
        <begin position="51"/>
        <end position="92"/>
    </location>
</feature>
<evidence type="ECO:0000313" key="2">
    <source>
        <dbReference type="EMBL" id="EGC42677.1"/>
    </source>
</evidence>
<reference evidence="3" key="1">
    <citation type="submission" date="2008-07" db="EMBL/GenBank/DDBJ databases">
        <title>Annotation of Ajellomyces capsulatus strain H88.</title>
        <authorList>
            <person name="Champion M."/>
            <person name="Cuomo C."/>
            <person name="Ma L.-J."/>
            <person name="Henn M.R."/>
            <person name="Sil A."/>
            <person name="Goldman B."/>
            <person name="Young S.K."/>
            <person name="Kodira C.D."/>
            <person name="Zeng Q."/>
            <person name="Koehrsen M."/>
            <person name="Alvarado L."/>
            <person name="Berlin A."/>
            <person name="Borenstein D."/>
            <person name="Chen Z."/>
            <person name="Engels R."/>
            <person name="Freedman E."/>
            <person name="Gellesch M."/>
            <person name="Goldberg J."/>
            <person name="Griggs A."/>
            <person name="Gujja S."/>
            <person name="Heiman D."/>
            <person name="Hepburn T."/>
            <person name="Howarth C."/>
            <person name="Jen D."/>
            <person name="Larson L."/>
            <person name="Lewis B."/>
            <person name="Mehta T."/>
            <person name="Park D."/>
            <person name="Pearson M."/>
            <person name="Roberts A."/>
            <person name="Saif S."/>
            <person name="Shea T."/>
            <person name="Shenoy N."/>
            <person name="Sisk P."/>
            <person name="Stolte C."/>
            <person name="Sykes S."/>
            <person name="Walk T."/>
            <person name="White J."/>
            <person name="Yandava C."/>
            <person name="Klein B."/>
            <person name="McEwen J.G."/>
            <person name="Puccia R."/>
            <person name="Goldman G.H."/>
            <person name="Felipe M.S."/>
            <person name="Nino-Vega G."/>
            <person name="San-Blas G."/>
            <person name="Taylor J."/>
            <person name="Mendoza L."/>
            <person name="Galagan J."/>
            <person name="Nusbaum C."/>
            <person name="Birren B."/>
        </authorList>
    </citation>
    <scope>NUCLEOTIDE SEQUENCE [LARGE SCALE GENOMIC DNA]</scope>
    <source>
        <strain evidence="3">H88</strain>
    </source>
</reference>
<organism evidence="3">
    <name type="scientific">Ajellomyces capsulatus (strain H88)</name>
    <name type="common">Darling's disease fungus</name>
    <name type="synonym">Histoplasma capsulatum</name>
    <dbReference type="NCBI Taxonomy" id="544711"/>
    <lineage>
        <taxon>Eukaryota</taxon>
        <taxon>Fungi</taxon>
        <taxon>Dikarya</taxon>
        <taxon>Ascomycota</taxon>
        <taxon>Pezizomycotina</taxon>
        <taxon>Eurotiomycetes</taxon>
        <taxon>Eurotiomycetidae</taxon>
        <taxon>Onygenales</taxon>
        <taxon>Ajellomycetaceae</taxon>
        <taxon>Histoplasma</taxon>
    </lineage>
</organism>
<name>F0UD82_AJEC8</name>
<dbReference type="STRING" id="544711.F0UD82"/>
<accession>F0UD82</accession>
<gene>
    <name evidence="2" type="ORF">HCEG_01892</name>
</gene>
<dbReference type="Proteomes" id="UP000008142">
    <property type="component" value="Unassembled WGS sequence"/>
</dbReference>
<evidence type="ECO:0000256" key="1">
    <source>
        <dbReference type="SAM" id="MobiDB-lite"/>
    </source>
</evidence>
<dbReference type="AlphaFoldDB" id="F0UD82"/>
<feature type="compositionally biased region" description="Acidic residues" evidence="1">
    <location>
        <begin position="114"/>
        <end position="129"/>
    </location>
</feature>
<feature type="compositionally biased region" description="Basic and acidic residues" evidence="1">
    <location>
        <begin position="101"/>
        <end position="113"/>
    </location>
</feature>
<sequence length="156" mass="18438">MYKNDAAQHAAFHTHLTPCKYNLDDLCLEGSNQGACPVASYPTKEILPSTDHSHGIETEGERREIRAGEVENEIEKIEKEEEKEEKKEKEEKEEKEEEEEKKEKEEKEEKEEKKEEEEKEEEKEKEEEEERKTSSNYHSELKDDLFSLTESITDYP</sequence>
<protein>
    <submittedName>
        <fullName evidence="2">Predicted protein</fullName>
    </submittedName>
</protein>
<evidence type="ECO:0000313" key="3">
    <source>
        <dbReference type="Proteomes" id="UP000008142"/>
    </source>
</evidence>
<dbReference type="EMBL" id="DS990637">
    <property type="protein sequence ID" value="EGC42677.1"/>
    <property type="molecule type" value="Genomic_DNA"/>
</dbReference>
<feature type="region of interest" description="Disordered" evidence="1">
    <location>
        <begin position="43"/>
        <end position="156"/>
    </location>
</feature>
<proteinExistence type="predicted"/>
<dbReference type="HOGENOM" id="CLU_1686048_0_0_1"/>